<dbReference type="Proteomes" id="UP001437256">
    <property type="component" value="Unassembled WGS sequence"/>
</dbReference>
<feature type="compositionally biased region" description="Basic and acidic residues" evidence="1">
    <location>
        <begin position="76"/>
        <end position="87"/>
    </location>
</feature>
<dbReference type="EMBL" id="JBBXMP010000028">
    <property type="protein sequence ID" value="KAL0067204.1"/>
    <property type="molecule type" value="Genomic_DNA"/>
</dbReference>
<organism evidence="2 3">
    <name type="scientific">Marasmius tenuissimus</name>
    <dbReference type="NCBI Taxonomy" id="585030"/>
    <lineage>
        <taxon>Eukaryota</taxon>
        <taxon>Fungi</taxon>
        <taxon>Dikarya</taxon>
        <taxon>Basidiomycota</taxon>
        <taxon>Agaricomycotina</taxon>
        <taxon>Agaricomycetes</taxon>
        <taxon>Agaricomycetidae</taxon>
        <taxon>Agaricales</taxon>
        <taxon>Marasmiineae</taxon>
        <taxon>Marasmiaceae</taxon>
        <taxon>Marasmius</taxon>
    </lineage>
</organism>
<name>A0ABR3A1E8_9AGAR</name>
<gene>
    <name evidence="2" type="ORF">AAF712_005774</name>
</gene>
<feature type="compositionally biased region" description="Low complexity" evidence="1">
    <location>
        <begin position="133"/>
        <end position="146"/>
    </location>
</feature>
<protein>
    <submittedName>
        <fullName evidence="2">Uncharacterized protein</fullName>
    </submittedName>
</protein>
<evidence type="ECO:0000313" key="3">
    <source>
        <dbReference type="Proteomes" id="UP001437256"/>
    </source>
</evidence>
<feature type="region of interest" description="Disordered" evidence="1">
    <location>
        <begin position="133"/>
        <end position="154"/>
    </location>
</feature>
<evidence type="ECO:0000313" key="2">
    <source>
        <dbReference type="EMBL" id="KAL0067204.1"/>
    </source>
</evidence>
<feature type="region of interest" description="Disordered" evidence="1">
    <location>
        <begin position="76"/>
        <end position="97"/>
    </location>
</feature>
<keyword evidence="3" id="KW-1185">Reference proteome</keyword>
<evidence type="ECO:0000256" key="1">
    <source>
        <dbReference type="SAM" id="MobiDB-lite"/>
    </source>
</evidence>
<proteinExistence type="predicted"/>
<sequence>MAQGIVPGQSDSNSTEFAHIPLKVRQNSLNWNGRKRRTHADPWRVKRFKEKELAEQLEINHDIRIENKRRRNEDELHIEDNERHEEPGSPQASEWSISEGSWEILKKSPDTFQLVKRWLTTQKRFEIEQALKADTAPAAAPASSSDTAKKKGTISTKAKKFVTKPRRLGIKTPPVFHRSILEWCNYHEKQTPPLAIFLTDNLKKLNNDSAREYKKVTHPEEGTALHVLDLSGFCKKHGIDEDDTHLSYTETMEALENWATCEEERDPDGAEGDYTYFALQHTGYVDAQPDKVGLHYLWKKEELKLRKRRFEEQVEYDAIYYESRWDYCRMKHDQNE</sequence>
<comment type="caution">
    <text evidence="2">The sequence shown here is derived from an EMBL/GenBank/DDBJ whole genome shotgun (WGS) entry which is preliminary data.</text>
</comment>
<accession>A0ABR3A1E8</accession>
<reference evidence="2 3" key="1">
    <citation type="submission" date="2024-05" db="EMBL/GenBank/DDBJ databases">
        <title>A draft genome resource for the thread blight pathogen Marasmius tenuissimus strain MS-2.</title>
        <authorList>
            <person name="Yulfo-Soto G.E."/>
            <person name="Baruah I.K."/>
            <person name="Amoako-Attah I."/>
            <person name="Bukari Y."/>
            <person name="Meinhardt L.W."/>
            <person name="Bailey B.A."/>
            <person name="Cohen S.P."/>
        </authorList>
    </citation>
    <scope>NUCLEOTIDE SEQUENCE [LARGE SCALE GENOMIC DNA]</scope>
    <source>
        <strain evidence="2 3">MS-2</strain>
    </source>
</reference>